<feature type="domain" description="EXS" evidence="6">
    <location>
        <begin position="63"/>
        <end position="242"/>
    </location>
</feature>
<dbReference type="GO" id="GO:0000822">
    <property type="term" value="F:inositol hexakisphosphate binding"/>
    <property type="evidence" value="ECO:0007669"/>
    <property type="project" value="TreeGrafter"/>
</dbReference>
<reference evidence="7 8" key="1">
    <citation type="submission" date="2016-05" db="EMBL/GenBank/DDBJ databases">
        <title>Genome sequencing reveals origins of a unique bacterial endosymbiosis in the earliest lineages of terrestrial Fungi.</title>
        <authorList>
            <consortium name="DOE Joint Genome Institute"/>
            <person name="Uehling J."/>
            <person name="Gryganskyi A."/>
            <person name="Hameed K."/>
            <person name="Tschaplinski T."/>
            <person name="Misztal P."/>
            <person name="Wu S."/>
            <person name="Desiro A."/>
            <person name="Vande Pol N."/>
            <person name="Du Z.-Y."/>
            <person name="Zienkiewicz A."/>
            <person name="Zienkiewicz K."/>
            <person name="Morin E."/>
            <person name="Tisserant E."/>
            <person name="Splivallo R."/>
            <person name="Hainaut M."/>
            <person name="Henrissat B."/>
            <person name="Ohm R."/>
            <person name="Kuo A."/>
            <person name="Yan J."/>
            <person name="Lipzen A."/>
            <person name="Nolan M."/>
            <person name="Labutti K."/>
            <person name="Barry K."/>
            <person name="Goldstein A."/>
            <person name="Labbe J."/>
            <person name="Schadt C."/>
            <person name="Tuskan G."/>
            <person name="Grigoriev I."/>
            <person name="Martin F."/>
            <person name="Vilgalys R."/>
            <person name="Bonito G."/>
        </authorList>
    </citation>
    <scope>NUCLEOTIDE SEQUENCE [LARGE SCALE GENOMIC DNA]</scope>
    <source>
        <strain evidence="7 8">AG-77</strain>
    </source>
</reference>
<dbReference type="GO" id="GO:0016036">
    <property type="term" value="P:cellular response to phosphate starvation"/>
    <property type="evidence" value="ECO:0007669"/>
    <property type="project" value="TreeGrafter"/>
</dbReference>
<dbReference type="OrthoDB" id="9970435at2759"/>
<evidence type="ECO:0000256" key="4">
    <source>
        <dbReference type="ARBA" id="ARBA00023136"/>
    </source>
</evidence>
<evidence type="ECO:0000256" key="3">
    <source>
        <dbReference type="ARBA" id="ARBA00022989"/>
    </source>
</evidence>
<keyword evidence="4 5" id="KW-0472">Membrane</keyword>
<keyword evidence="3 5" id="KW-1133">Transmembrane helix</keyword>
<proteinExistence type="predicted"/>
<evidence type="ECO:0000259" key="6">
    <source>
        <dbReference type="PROSITE" id="PS51380"/>
    </source>
</evidence>
<dbReference type="GO" id="GO:0005794">
    <property type="term" value="C:Golgi apparatus"/>
    <property type="evidence" value="ECO:0007669"/>
    <property type="project" value="TreeGrafter"/>
</dbReference>
<dbReference type="PANTHER" id="PTHR10783">
    <property type="entry name" value="XENOTROPIC AND POLYTROPIC RETROVIRUS RECEPTOR 1-RELATED"/>
    <property type="match status" value="1"/>
</dbReference>
<dbReference type="Pfam" id="PF03124">
    <property type="entry name" value="EXS"/>
    <property type="match status" value="1"/>
</dbReference>
<dbReference type="PANTHER" id="PTHR10783:SF103">
    <property type="entry name" value="SOLUTE CARRIER FAMILY 53 MEMBER 1"/>
    <property type="match status" value="1"/>
</dbReference>
<dbReference type="PROSITE" id="PS51380">
    <property type="entry name" value="EXS"/>
    <property type="match status" value="1"/>
</dbReference>
<dbReference type="InterPro" id="IPR004342">
    <property type="entry name" value="EXS_C"/>
</dbReference>
<dbReference type="STRING" id="1314771.A0A197JS04"/>
<comment type="subcellular location">
    <subcellularLocation>
        <location evidence="1">Membrane</location>
        <topology evidence="1">Multi-pass membrane protein</topology>
    </subcellularLocation>
</comment>
<feature type="transmembrane region" description="Helical" evidence="5">
    <location>
        <begin position="130"/>
        <end position="148"/>
    </location>
</feature>
<dbReference type="EMBL" id="KV442052">
    <property type="protein sequence ID" value="OAQ27980.1"/>
    <property type="molecule type" value="Genomic_DNA"/>
</dbReference>
<name>A0A197JS04_9FUNG</name>
<keyword evidence="2 5" id="KW-0812">Transmembrane</keyword>
<gene>
    <name evidence="7" type="ORF">K457DRAFT_76991</name>
</gene>
<protein>
    <submittedName>
        <fullName evidence="7">EXS-domain-containing protein</fullName>
    </submittedName>
</protein>
<organism evidence="7 8">
    <name type="scientific">Linnemannia elongata AG-77</name>
    <dbReference type="NCBI Taxonomy" id="1314771"/>
    <lineage>
        <taxon>Eukaryota</taxon>
        <taxon>Fungi</taxon>
        <taxon>Fungi incertae sedis</taxon>
        <taxon>Mucoromycota</taxon>
        <taxon>Mortierellomycotina</taxon>
        <taxon>Mortierellomycetes</taxon>
        <taxon>Mortierellales</taxon>
        <taxon>Mortierellaceae</taxon>
        <taxon>Linnemannia</taxon>
    </lineage>
</organism>
<evidence type="ECO:0000256" key="1">
    <source>
        <dbReference type="ARBA" id="ARBA00004141"/>
    </source>
</evidence>
<dbReference type="Proteomes" id="UP000078512">
    <property type="component" value="Unassembled WGS sequence"/>
</dbReference>
<evidence type="ECO:0000256" key="2">
    <source>
        <dbReference type="ARBA" id="ARBA00022692"/>
    </source>
</evidence>
<evidence type="ECO:0000256" key="5">
    <source>
        <dbReference type="SAM" id="Phobius"/>
    </source>
</evidence>
<evidence type="ECO:0000313" key="7">
    <source>
        <dbReference type="EMBL" id="OAQ27980.1"/>
    </source>
</evidence>
<keyword evidence="8" id="KW-1185">Reference proteome</keyword>
<feature type="transmembrane region" description="Helical" evidence="5">
    <location>
        <begin position="196"/>
        <end position="220"/>
    </location>
</feature>
<evidence type="ECO:0000313" key="8">
    <source>
        <dbReference type="Proteomes" id="UP000078512"/>
    </source>
</evidence>
<dbReference type="GO" id="GO:0006817">
    <property type="term" value="P:phosphate ion transport"/>
    <property type="evidence" value="ECO:0007669"/>
    <property type="project" value="TreeGrafter"/>
</dbReference>
<dbReference type="GO" id="GO:0005886">
    <property type="term" value="C:plasma membrane"/>
    <property type="evidence" value="ECO:0007669"/>
    <property type="project" value="TreeGrafter"/>
</dbReference>
<feature type="non-terminal residue" evidence="7">
    <location>
        <position position="242"/>
    </location>
</feature>
<accession>A0A197JS04</accession>
<sequence length="242" mass="29061">MFRFGARKWFLQSIWRIVASGYYKVEFRDFFMADEMNSLVYSIEQFEFAICAYTQQWNDVASTCATSHMWITPFVTALPAWFRFLQCLRRYRDTLEWFPHLLNAGKYTFSLLQLFVYFSFRHYGGNRLKAAYIVISLVTSSYTFAWDIHMDWGLLQFGKRGGAAFGNPFLRPELVYSRKEVYYLAIVLDFFGRFSWILRFVLMDVNVMILSFSLALVEVLRRWMWNFFRLENEHLNNCGHFR</sequence>
<dbReference type="AlphaFoldDB" id="A0A197JS04"/>